<protein>
    <submittedName>
        <fullName evidence="2">Uncharacterized protein</fullName>
    </submittedName>
</protein>
<keyword evidence="3" id="KW-1185">Reference proteome</keyword>
<reference evidence="2 3" key="1">
    <citation type="journal article" date="2015" name="Mol. Plant Microbe Interact.">
        <title>Genome, transcriptome, and functional analyses of Penicillium expansum provide new insights into secondary metabolism and pathogenicity.</title>
        <authorList>
            <person name="Ballester A.R."/>
            <person name="Marcet-Houben M."/>
            <person name="Levin E."/>
            <person name="Sela N."/>
            <person name="Selma-Lazaro C."/>
            <person name="Carmona L."/>
            <person name="Wisniewski M."/>
            <person name="Droby S."/>
            <person name="Gonzalez-Candelas L."/>
            <person name="Gabaldon T."/>
        </authorList>
    </citation>
    <scope>NUCLEOTIDE SEQUENCE [LARGE SCALE GENOMIC DNA]</scope>
    <source>
        <strain evidence="2 3">PHI-1</strain>
    </source>
</reference>
<accession>A0A0A2KBE2</accession>
<name>A0A0A2KBE2_PENIT</name>
<evidence type="ECO:0000256" key="1">
    <source>
        <dbReference type="SAM" id="MobiDB-lite"/>
    </source>
</evidence>
<dbReference type="OrthoDB" id="4353632at2759"/>
<evidence type="ECO:0000313" key="3">
    <source>
        <dbReference type="Proteomes" id="UP000030104"/>
    </source>
</evidence>
<dbReference type="AlphaFoldDB" id="A0A0A2KBE2"/>
<evidence type="ECO:0000313" key="2">
    <source>
        <dbReference type="EMBL" id="KGO64181.1"/>
    </source>
</evidence>
<dbReference type="EMBL" id="JQGA01001602">
    <property type="protein sequence ID" value="KGO64181.1"/>
    <property type="molecule type" value="Genomic_DNA"/>
</dbReference>
<sequence>MSSNIAGTGTVPQPKKRYVVFSVRQVRGNWCNRIKKLKRFFTNLRVHRHFGLSSVRPDDNTPEEPLIPKTDKAKEDIEPQSPAEAESAEETPKEQDESSPAEVPNLDPSQVRSGSGIAATGKRYFKYLRVPPNSPDRDSAETTPKGTTRINVFPKENFKSPHVVQKAKETSRTVNVARVPLINRWDNHPSVRRKPNQPASLHEYWEMQMRLRGLRIVPESNH</sequence>
<dbReference type="Proteomes" id="UP000030104">
    <property type="component" value="Unassembled WGS sequence"/>
</dbReference>
<gene>
    <name evidence="2" type="ORF">PITC_086770</name>
</gene>
<feature type="region of interest" description="Disordered" evidence="1">
    <location>
        <begin position="128"/>
        <end position="148"/>
    </location>
</feature>
<feature type="region of interest" description="Disordered" evidence="1">
    <location>
        <begin position="52"/>
        <end position="115"/>
    </location>
</feature>
<dbReference type="PhylomeDB" id="A0A0A2KBE2"/>
<dbReference type="HOGENOM" id="CLU_096568_0_0_1"/>
<comment type="caution">
    <text evidence="2">The sequence shown here is derived from an EMBL/GenBank/DDBJ whole genome shotgun (WGS) entry which is preliminary data.</text>
</comment>
<organism evidence="2 3">
    <name type="scientific">Penicillium italicum</name>
    <name type="common">Blue mold</name>
    <dbReference type="NCBI Taxonomy" id="40296"/>
    <lineage>
        <taxon>Eukaryota</taxon>
        <taxon>Fungi</taxon>
        <taxon>Dikarya</taxon>
        <taxon>Ascomycota</taxon>
        <taxon>Pezizomycotina</taxon>
        <taxon>Eurotiomycetes</taxon>
        <taxon>Eurotiomycetidae</taxon>
        <taxon>Eurotiales</taxon>
        <taxon>Aspergillaceae</taxon>
        <taxon>Penicillium</taxon>
    </lineage>
</organism>
<proteinExistence type="predicted"/>